<evidence type="ECO:0000256" key="2">
    <source>
        <dbReference type="SAM" id="Phobius"/>
    </source>
</evidence>
<sequence length="162" mass="18200">MGVSERKYMQTQEPKPVGFSFVLAIVTSVVVIALLAKIRDRSSYSNRSHPFNQSVEDQIQNLAPNISRHDRLLQISPMDVNVVSYDDLRLLPRVSDAIANGIISGRPFLTVEQLDDVYGIGPKTVELLRPHIVIKHDTSVQHPDRQSAEKQSIDIETTNQNN</sequence>
<protein>
    <submittedName>
        <fullName evidence="3">Helix-hairpin-helix motif protein</fullName>
    </submittedName>
</protein>
<dbReference type="Gene3D" id="1.10.150.320">
    <property type="entry name" value="Photosystem II 12 kDa extrinsic protein"/>
    <property type="match status" value="1"/>
</dbReference>
<dbReference type="OrthoDB" id="9790239at2"/>
<feature type="transmembrane region" description="Helical" evidence="2">
    <location>
        <begin position="17"/>
        <end position="38"/>
    </location>
</feature>
<evidence type="ECO:0000313" key="4">
    <source>
        <dbReference type="Proteomes" id="UP000315010"/>
    </source>
</evidence>
<keyword evidence="2" id="KW-1133">Transmembrane helix</keyword>
<dbReference type="AlphaFoldDB" id="A0A5C5YXE1"/>
<keyword evidence="4" id="KW-1185">Reference proteome</keyword>
<dbReference type="RefSeq" id="WP_146394883.1">
    <property type="nucleotide sequence ID" value="NZ_SJPJ01000001.1"/>
</dbReference>
<accession>A0A5C5YXE1</accession>
<keyword evidence="2" id="KW-0812">Transmembrane</keyword>
<dbReference type="PANTHER" id="PTHR21180">
    <property type="entry name" value="ENDONUCLEASE/EXONUCLEASE/PHOSPHATASE FAMILY DOMAIN-CONTAINING PROTEIN 1"/>
    <property type="match status" value="1"/>
</dbReference>
<gene>
    <name evidence="3" type="ORF">CA13_11360</name>
</gene>
<reference evidence="3 4" key="1">
    <citation type="submission" date="2019-02" db="EMBL/GenBank/DDBJ databases">
        <title>Deep-cultivation of Planctomycetes and their phenomic and genomic characterization uncovers novel biology.</title>
        <authorList>
            <person name="Wiegand S."/>
            <person name="Jogler M."/>
            <person name="Boedeker C."/>
            <person name="Pinto D."/>
            <person name="Vollmers J."/>
            <person name="Rivas-Marin E."/>
            <person name="Kohn T."/>
            <person name="Peeters S.H."/>
            <person name="Heuer A."/>
            <person name="Rast P."/>
            <person name="Oberbeckmann S."/>
            <person name="Bunk B."/>
            <person name="Jeske O."/>
            <person name="Meyerdierks A."/>
            <person name="Storesund J.E."/>
            <person name="Kallscheuer N."/>
            <person name="Luecker S."/>
            <person name="Lage O.M."/>
            <person name="Pohl T."/>
            <person name="Merkel B.J."/>
            <person name="Hornburger P."/>
            <person name="Mueller R.-W."/>
            <person name="Bruemmer F."/>
            <person name="Labrenz M."/>
            <person name="Spormann A.M."/>
            <person name="Op Den Camp H."/>
            <person name="Overmann J."/>
            <person name="Amann R."/>
            <person name="Jetten M.S.M."/>
            <person name="Mascher T."/>
            <person name="Medema M.H."/>
            <person name="Devos D.P."/>
            <person name="Kaster A.-K."/>
            <person name="Ovreas L."/>
            <person name="Rohde M."/>
            <person name="Galperin M.Y."/>
            <person name="Jogler C."/>
        </authorList>
    </citation>
    <scope>NUCLEOTIDE SEQUENCE [LARGE SCALE GENOMIC DNA]</scope>
    <source>
        <strain evidence="3 4">CA13</strain>
    </source>
</reference>
<organism evidence="3 4">
    <name type="scientific">Novipirellula herctigrandis</name>
    <dbReference type="NCBI Taxonomy" id="2527986"/>
    <lineage>
        <taxon>Bacteria</taxon>
        <taxon>Pseudomonadati</taxon>
        <taxon>Planctomycetota</taxon>
        <taxon>Planctomycetia</taxon>
        <taxon>Pirellulales</taxon>
        <taxon>Pirellulaceae</taxon>
        <taxon>Novipirellula</taxon>
    </lineage>
</organism>
<evidence type="ECO:0000313" key="3">
    <source>
        <dbReference type="EMBL" id="TWT79729.1"/>
    </source>
</evidence>
<proteinExistence type="predicted"/>
<dbReference type="PANTHER" id="PTHR21180:SF32">
    <property type="entry name" value="ENDONUCLEASE_EXONUCLEASE_PHOSPHATASE FAMILY DOMAIN-CONTAINING PROTEIN 1"/>
    <property type="match status" value="1"/>
</dbReference>
<dbReference type="InterPro" id="IPR051675">
    <property type="entry name" value="Endo/Exo/Phosphatase_dom_1"/>
</dbReference>
<dbReference type="Pfam" id="PF12836">
    <property type="entry name" value="HHH_3"/>
    <property type="match status" value="1"/>
</dbReference>
<keyword evidence="2" id="KW-0472">Membrane</keyword>
<dbReference type="Proteomes" id="UP000315010">
    <property type="component" value="Unassembled WGS sequence"/>
</dbReference>
<dbReference type="EMBL" id="SJPJ01000001">
    <property type="protein sequence ID" value="TWT79729.1"/>
    <property type="molecule type" value="Genomic_DNA"/>
</dbReference>
<dbReference type="SUPFAM" id="SSF81585">
    <property type="entry name" value="PsbU/PolX domain-like"/>
    <property type="match status" value="1"/>
</dbReference>
<comment type="caution">
    <text evidence="3">The sequence shown here is derived from an EMBL/GenBank/DDBJ whole genome shotgun (WGS) entry which is preliminary data.</text>
</comment>
<evidence type="ECO:0000256" key="1">
    <source>
        <dbReference type="SAM" id="MobiDB-lite"/>
    </source>
</evidence>
<feature type="region of interest" description="Disordered" evidence="1">
    <location>
        <begin position="138"/>
        <end position="162"/>
    </location>
</feature>
<name>A0A5C5YXE1_9BACT</name>
<feature type="compositionally biased region" description="Basic and acidic residues" evidence="1">
    <location>
        <begin position="138"/>
        <end position="153"/>
    </location>
</feature>